<dbReference type="KEGG" id="mdo:103094209"/>
<evidence type="ECO:0000259" key="8">
    <source>
        <dbReference type="SMART" id="SM00043"/>
    </source>
</evidence>
<keyword evidence="10" id="KW-1185">Reference proteome</keyword>
<feature type="chain" id="PRO_5018646291" evidence="7">
    <location>
        <begin position="21"/>
        <end position="145"/>
    </location>
</feature>
<reference evidence="9 10" key="1">
    <citation type="journal article" date="2007" name="Nature">
        <title>Genome of the marsupial Monodelphis domestica reveals innovation in non-coding sequences.</title>
        <authorList>
            <person name="Mikkelsen T.S."/>
            <person name="Wakefield M.J."/>
            <person name="Aken B."/>
            <person name="Amemiya C.T."/>
            <person name="Chang J.L."/>
            <person name="Duke S."/>
            <person name="Garber M."/>
            <person name="Gentles A.J."/>
            <person name="Goodstadt L."/>
            <person name="Heger A."/>
            <person name="Jurka J."/>
            <person name="Kamal M."/>
            <person name="Mauceli E."/>
            <person name="Searle S.M."/>
            <person name="Sharpe T."/>
            <person name="Baker M.L."/>
            <person name="Batzer M.A."/>
            <person name="Benos P.V."/>
            <person name="Belov K."/>
            <person name="Clamp M."/>
            <person name="Cook A."/>
            <person name="Cuff J."/>
            <person name="Das R."/>
            <person name="Davidow L."/>
            <person name="Deakin J.E."/>
            <person name="Fazzari M.J."/>
            <person name="Glass J.L."/>
            <person name="Grabherr M."/>
            <person name="Greally J.M."/>
            <person name="Gu W."/>
            <person name="Hore T.A."/>
            <person name="Huttley G.A."/>
            <person name="Kleber M."/>
            <person name="Jirtle R.L."/>
            <person name="Koina E."/>
            <person name="Lee J.T."/>
            <person name="Mahony S."/>
            <person name="Marra M.A."/>
            <person name="Miller R.D."/>
            <person name="Nicholls R.D."/>
            <person name="Oda M."/>
            <person name="Papenfuss A.T."/>
            <person name="Parra Z.E."/>
            <person name="Pollock D.D."/>
            <person name="Ray D.A."/>
            <person name="Schein J.E."/>
            <person name="Speed T.P."/>
            <person name="Thompson K."/>
            <person name="VandeBerg J.L."/>
            <person name="Wade C.M."/>
            <person name="Walker J.A."/>
            <person name="Waters P.D."/>
            <person name="Webber C."/>
            <person name="Weidman J.R."/>
            <person name="Xie X."/>
            <person name="Zody M.C."/>
            <person name="Baldwin J."/>
            <person name="Abdouelleil A."/>
            <person name="Abdulkadir J."/>
            <person name="Abebe A."/>
            <person name="Abera B."/>
            <person name="Abreu J."/>
            <person name="Acer S.C."/>
            <person name="Aftuck L."/>
            <person name="Alexander A."/>
            <person name="An P."/>
            <person name="Anderson E."/>
            <person name="Anderson S."/>
            <person name="Arachi H."/>
            <person name="Azer M."/>
            <person name="Bachantsang P."/>
            <person name="Barry A."/>
            <person name="Bayul T."/>
            <person name="Berlin A."/>
            <person name="Bessette D."/>
            <person name="Bloom T."/>
            <person name="Bloom T."/>
            <person name="Boguslavskiy L."/>
            <person name="Bonnet C."/>
            <person name="Boukhgalter B."/>
            <person name="Bourzgui I."/>
            <person name="Brown A."/>
            <person name="Cahill P."/>
            <person name="Channer S."/>
            <person name="Cheshatsang Y."/>
            <person name="Chuda L."/>
            <person name="Citroen M."/>
            <person name="Collymore A."/>
            <person name="Cooke P."/>
            <person name="Costello M."/>
            <person name="D'Aco K."/>
            <person name="Daza R."/>
            <person name="De Haan G."/>
            <person name="DeGray S."/>
            <person name="DeMaso C."/>
            <person name="Dhargay N."/>
            <person name="Dooley K."/>
            <person name="Dooley E."/>
            <person name="Doricent M."/>
            <person name="Dorje P."/>
            <person name="Dorjee K."/>
            <person name="Dupes A."/>
            <person name="Elong R."/>
            <person name="Falk J."/>
            <person name="Farina A."/>
            <person name="Faro S."/>
            <person name="Ferguson D."/>
            <person name="Fisher S."/>
            <person name="Foley C.D."/>
            <person name="Franke A."/>
            <person name="Friedrich D."/>
            <person name="Gadbois L."/>
            <person name="Gearin G."/>
            <person name="Gearin C.R."/>
            <person name="Giannoukos G."/>
            <person name="Goode T."/>
            <person name="Graham J."/>
            <person name="Grandbois E."/>
            <person name="Grewal S."/>
            <person name="Gyaltsen K."/>
            <person name="Hafez N."/>
            <person name="Hagos B."/>
            <person name="Hall J."/>
            <person name="Henson C."/>
            <person name="Hollinger A."/>
            <person name="Honan T."/>
            <person name="Huard M.D."/>
            <person name="Hughes L."/>
            <person name="Hurhula B."/>
            <person name="Husby M.E."/>
            <person name="Kamat A."/>
            <person name="Kanga B."/>
            <person name="Kashin S."/>
            <person name="Khazanovich D."/>
            <person name="Kisner P."/>
            <person name="Lance K."/>
            <person name="Lara M."/>
            <person name="Lee W."/>
            <person name="Lennon N."/>
            <person name="Letendre F."/>
            <person name="LeVine R."/>
            <person name="Lipovsky A."/>
            <person name="Liu X."/>
            <person name="Liu J."/>
            <person name="Liu S."/>
            <person name="Lokyitsang T."/>
            <person name="Lokyitsang Y."/>
            <person name="Lubonja R."/>
            <person name="Lui A."/>
            <person name="MacDonald P."/>
            <person name="Magnisalis V."/>
            <person name="Maru K."/>
            <person name="Matthews C."/>
            <person name="McCusker W."/>
            <person name="McDonough S."/>
            <person name="Mehta T."/>
            <person name="Meldrim J."/>
            <person name="Meneus L."/>
            <person name="Mihai O."/>
            <person name="Mihalev A."/>
            <person name="Mihova T."/>
            <person name="Mittelman R."/>
            <person name="Mlenga V."/>
            <person name="Montmayeur A."/>
            <person name="Mulrain L."/>
            <person name="Navidi A."/>
            <person name="Naylor J."/>
            <person name="Negash T."/>
            <person name="Nguyen T."/>
            <person name="Nguyen N."/>
            <person name="Nicol R."/>
            <person name="Norbu C."/>
            <person name="Norbu N."/>
            <person name="Novod N."/>
            <person name="O'Neill B."/>
            <person name="Osman S."/>
            <person name="Markiewicz E."/>
            <person name="Oyono O.L."/>
            <person name="Patti C."/>
            <person name="Phunkhang P."/>
            <person name="Pierre F."/>
            <person name="Priest M."/>
            <person name="Raghuraman S."/>
            <person name="Rege F."/>
            <person name="Reyes R."/>
            <person name="Rise C."/>
            <person name="Rogov P."/>
            <person name="Ross K."/>
            <person name="Ryan E."/>
            <person name="Settipalli S."/>
            <person name="Shea T."/>
            <person name="Sherpa N."/>
            <person name="Shi L."/>
            <person name="Shih D."/>
            <person name="Sparrow T."/>
            <person name="Spaulding J."/>
            <person name="Stalker J."/>
            <person name="Stange-Thomann N."/>
            <person name="Stavropoulos S."/>
            <person name="Stone C."/>
            <person name="Strader C."/>
            <person name="Tesfaye S."/>
            <person name="Thomson T."/>
            <person name="Thoulutsang Y."/>
            <person name="Thoulutsang D."/>
            <person name="Topham K."/>
            <person name="Topping I."/>
            <person name="Tsamla T."/>
            <person name="Vassiliev H."/>
            <person name="Vo A."/>
            <person name="Wangchuk T."/>
            <person name="Wangdi T."/>
            <person name="Weiand M."/>
            <person name="Wilkinson J."/>
            <person name="Wilson A."/>
            <person name="Yadav S."/>
            <person name="Young G."/>
            <person name="Yu Q."/>
            <person name="Zembek L."/>
            <person name="Zhong D."/>
            <person name="Zimmer A."/>
            <person name="Zwirko Z."/>
            <person name="Jaffe D.B."/>
            <person name="Alvarez P."/>
            <person name="Brockman W."/>
            <person name="Butler J."/>
            <person name="Chin C."/>
            <person name="Gnerre S."/>
            <person name="MacCallum I."/>
            <person name="Graves J.A."/>
            <person name="Ponting C.P."/>
            <person name="Breen M."/>
            <person name="Samollow P.B."/>
            <person name="Lander E.S."/>
            <person name="Lindblad-Toh K."/>
        </authorList>
    </citation>
    <scope>NUCLEOTIDE SEQUENCE [LARGE SCALE GENOMIC DNA]</scope>
</reference>
<evidence type="ECO:0000256" key="7">
    <source>
        <dbReference type="SAM" id="SignalP"/>
    </source>
</evidence>
<gene>
    <name evidence="9" type="primary">CST6</name>
</gene>
<feature type="domain" description="Cystatin" evidence="8">
    <location>
        <begin position="31"/>
        <end position="143"/>
    </location>
</feature>
<dbReference type="FunCoup" id="K7E4J7">
    <property type="interactions" value="35"/>
</dbReference>
<evidence type="ECO:0000256" key="1">
    <source>
        <dbReference type="ARBA" id="ARBA00004613"/>
    </source>
</evidence>
<name>K7E4J7_MONDO</name>
<dbReference type="STRING" id="13616.ENSMODP00000040699"/>
<reference evidence="9" key="2">
    <citation type="submission" date="2025-08" db="UniProtKB">
        <authorList>
            <consortium name="Ensembl"/>
        </authorList>
    </citation>
    <scope>IDENTIFICATION</scope>
</reference>
<dbReference type="PANTHER" id="PTHR47033:SF1">
    <property type="entry name" value="CYSTATIN-M"/>
    <property type="match status" value="1"/>
</dbReference>
<evidence type="ECO:0000313" key="9">
    <source>
        <dbReference type="Ensembl" id="ENSMODP00000040699.1"/>
    </source>
</evidence>
<comment type="similarity">
    <text evidence="2">Belongs to the cystatin family.</text>
</comment>
<dbReference type="AlphaFoldDB" id="K7E4J7"/>
<dbReference type="Bgee" id="ENSMODG00000028390">
    <property type="expression patterns" value="Expressed in placenta and 7 other cell types or tissues"/>
</dbReference>
<evidence type="ECO:0000256" key="6">
    <source>
        <dbReference type="ARBA" id="ARBA00023157"/>
    </source>
</evidence>
<evidence type="ECO:0000313" key="10">
    <source>
        <dbReference type="Proteomes" id="UP000002280"/>
    </source>
</evidence>
<organism evidence="9 10">
    <name type="scientific">Monodelphis domestica</name>
    <name type="common">Gray short-tailed opossum</name>
    <dbReference type="NCBI Taxonomy" id="13616"/>
    <lineage>
        <taxon>Eukaryota</taxon>
        <taxon>Metazoa</taxon>
        <taxon>Chordata</taxon>
        <taxon>Craniata</taxon>
        <taxon>Vertebrata</taxon>
        <taxon>Euteleostomi</taxon>
        <taxon>Mammalia</taxon>
        <taxon>Metatheria</taxon>
        <taxon>Didelphimorphia</taxon>
        <taxon>Didelphidae</taxon>
        <taxon>Monodelphis</taxon>
    </lineage>
</organism>
<dbReference type="RefSeq" id="XP_007502736.1">
    <property type="nucleotide sequence ID" value="XM_007502674.3"/>
</dbReference>
<reference evidence="9" key="3">
    <citation type="submission" date="2025-09" db="UniProtKB">
        <authorList>
            <consortium name="Ensembl"/>
        </authorList>
    </citation>
    <scope>IDENTIFICATION</scope>
</reference>
<keyword evidence="6" id="KW-1015">Disulfide bond</keyword>
<dbReference type="OrthoDB" id="1908104at2759"/>
<dbReference type="OMA" id="ILVVPWQ"/>
<dbReference type="SUPFAM" id="SSF54403">
    <property type="entry name" value="Cystatin/monellin"/>
    <property type="match status" value="1"/>
</dbReference>
<evidence type="ECO:0000256" key="5">
    <source>
        <dbReference type="ARBA" id="ARBA00022704"/>
    </source>
</evidence>
<keyword evidence="4" id="KW-0646">Protease inhibitor</keyword>
<dbReference type="GeneTree" id="ENSGT00940000161375"/>
<dbReference type="CDD" id="cd00042">
    <property type="entry name" value="CY"/>
    <property type="match status" value="1"/>
</dbReference>
<sequence>MLLPLLVLSVAALTLPGAHGDLGGDAPHPGNMLGARTTLSTSSSEVKEVAQKAVEIFNQASNSEYFFKGSKVIKAEKQLVTGIKYFLTVEMGSTECRKDMVTGSKLSLAGCPFSAEEEKVQCEFEMLVVPWRNETTLQKTSCTPI</sequence>
<dbReference type="Ensembl" id="ENSMODT00000043805.2">
    <property type="protein sequence ID" value="ENSMODP00000040699.1"/>
    <property type="gene ID" value="ENSMODG00000028390.2"/>
</dbReference>
<dbReference type="PANTHER" id="PTHR47033">
    <property type="entry name" value="CYSTATIN-M"/>
    <property type="match status" value="1"/>
</dbReference>
<dbReference type="InParanoid" id="K7E4J7"/>
<dbReference type="HOGENOM" id="CLU_118168_0_1_1"/>
<dbReference type="CTD" id="1474"/>
<accession>K7E4J7</accession>
<dbReference type="Pfam" id="PF00031">
    <property type="entry name" value="Cystatin"/>
    <property type="match status" value="1"/>
</dbReference>
<protein>
    <submittedName>
        <fullName evidence="9">Cystatin E/M</fullName>
    </submittedName>
</protein>
<keyword evidence="5" id="KW-0789">Thiol protease inhibitor</keyword>
<dbReference type="InterPro" id="IPR000010">
    <property type="entry name" value="Cystatin_dom"/>
</dbReference>
<dbReference type="GO" id="GO:0005576">
    <property type="term" value="C:extracellular region"/>
    <property type="evidence" value="ECO:0007669"/>
    <property type="project" value="UniProtKB-SubCell"/>
</dbReference>
<dbReference type="Gene3D" id="3.10.450.10">
    <property type="match status" value="1"/>
</dbReference>
<evidence type="ECO:0000256" key="3">
    <source>
        <dbReference type="ARBA" id="ARBA00022525"/>
    </source>
</evidence>
<keyword evidence="3" id="KW-0964">Secreted</keyword>
<evidence type="ECO:0000256" key="2">
    <source>
        <dbReference type="ARBA" id="ARBA00009403"/>
    </source>
</evidence>
<dbReference type="eggNOG" id="ENOG502SC50">
    <property type="taxonomic scope" value="Eukaryota"/>
</dbReference>
<dbReference type="FunFam" id="3.10.450.10:FF:000004">
    <property type="entry name" value="Cystatin C"/>
    <property type="match status" value="1"/>
</dbReference>
<dbReference type="GO" id="GO:0004869">
    <property type="term" value="F:cysteine-type endopeptidase inhibitor activity"/>
    <property type="evidence" value="ECO:0007669"/>
    <property type="project" value="UniProtKB-KW"/>
</dbReference>
<dbReference type="Proteomes" id="UP000002280">
    <property type="component" value="Chromosome 8"/>
</dbReference>
<comment type="subcellular location">
    <subcellularLocation>
        <location evidence="1">Secreted</location>
    </subcellularLocation>
</comment>
<feature type="signal peptide" evidence="7">
    <location>
        <begin position="1"/>
        <end position="20"/>
    </location>
</feature>
<keyword evidence="7" id="KW-0732">Signal</keyword>
<dbReference type="MEROPS" id="I25.012"/>
<dbReference type="GeneID" id="103094209"/>
<dbReference type="SMART" id="SM00043">
    <property type="entry name" value="CY"/>
    <property type="match status" value="1"/>
</dbReference>
<dbReference type="InterPro" id="IPR046350">
    <property type="entry name" value="Cystatin_sf"/>
</dbReference>
<proteinExistence type="inferred from homology"/>
<evidence type="ECO:0000256" key="4">
    <source>
        <dbReference type="ARBA" id="ARBA00022690"/>
    </source>
</evidence>